<protein>
    <recommendedName>
        <fullName evidence="9">Transport permease protein</fullName>
    </recommendedName>
</protein>
<keyword evidence="5" id="KW-0997">Cell inner membrane</keyword>
<keyword evidence="3 9" id="KW-0813">Transport</keyword>
<dbReference type="AlphaFoldDB" id="A0A4Q9EJL9"/>
<name>A0A4Q9EJL9_9GAMM</name>
<evidence type="ECO:0000256" key="2">
    <source>
        <dbReference type="ARBA" id="ARBA00007783"/>
    </source>
</evidence>
<evidence type="ECO:0000256" key="3">
    <source>
        <dbReference type="ARBA" id="ARBA00022448"/>
    </source>
</evidence>
<evidence type="ECO:0000313" key="11">
    <source>
        <dbReference type="EMBL" id="TBM23035.1"/>
    </source>
</evidence>
<evidence type="ECO:0000313" key="12">
    <source>
        <dbReference type="Proteomes" id="UP000293380"/>
    </source>
</evidence>
<dbReference type="RefSeq" id="WP_004090537.1">
    <property type="nucleotide sequence ID" value="NZ_JAYWIZ010000005.1"/>
</dbReference>
<dbReference type="InterPro" id="IPR047817">
    <property type="entry name" value="ABC2_TM_bact-type"/>
</dbReference>
<keyword evidence="4 9" id="KW-1003">Cell membrane</keyword>
<proteinExistence type="inferred from homology"/>
<evidence type="ECO:0000256" key="9">
    <source>
        <dbReference type="RuleBase" id="RU361157"/>
    </source>
</evidence>
<evidence type="ECO:0000256" key="4">
    <source>
        <dbReference type="ARBA" id="ARBA00022475"/>
    </source>
</evidence>
<comment type="similarity">
    <text evidence="2 9">Belongs to the ABC-2 integral membrane protein family.</text>
</comment>
<comment type="caution">
    <text evidence="11">The sequence shown here is derived from an EMBL/GenBank/DDBJ whole genome shotgun (WGS) entry which is preliminary data.</text>
</comment>
<dbReference type="Pfam" id="PF01061">
    <property type="entry name" value="ABC2_membrane"/>
    <property type="match status" value="1"/>
</dbReference>
<dbReference type="InterPro" id="IPR000412">
    <property type="entry name" value="ABC_2_transport"/>
</dbReference>
<dbReference type="PANTHER" id="PTHR30413">
    <property type="entry name" value="INNER MEMBRANE TRANSPORT PERMEASE"/>
    <property type="match status" value="1"/>
</dbReference>
<dbReference type="PROSITE" id="PS51012">
    <property type="entry name" value="ABC_TM2"/>
    <property type="match status" value="1"/>
</dbReference>
<keyword evidence="8 9" id="KW-0472">Membrane</keyword>
<dbReference type="PANTHER" id="PTHR30413:SF8">
    <property type="entry name" value="TRANSPORT PERMEASE PROTEIN"/>
    <property type="match status" value="1"/>
</dbReference>
<feature type="transmembrane region" description="Helical" evidence="9">
    <location>
        <begin position="40"/>
        <end position="64"/>
    </location>
</feature>
<dbReference type="GO" id="GO:0015920">
    <property type="term" value="P:lipopolysaccharide transport"/>
    <property type="evidence" value="ECO:0007669"/>
    <property type="project" value="TreeGrafter"/>
</dbReference>
<accession>A0A4Q9EJL9</accession>
<feature type="transmembrane region" description="Helical" evidence="9">
    <location>
        <begin position="189"/>
        <end position="209"/>
    </location>
</feature>
<evidence type="ECO:0000256" key="1">
    <source>
        <dbReference type="ARBA" id="ARBA00004429"/>
    </source>
</evidence>
<evidence type="ECO:0000259" key="10">
    <source>
        <dbReference type="PROSITE" id="PS51012"/>
    </source>
</evidence>
<feature type="transmembrane region" description="Helical" evidence="9">
    <location>
        <begin position="116"/>
        <end position="142"/>
    </location>
</feature>
<evidence type="ECO:0000256" key="8">
    <source>
        <dbReference type="ARBA" id="ARBA00023136"/>
    </source>
</evidence>
<dbReference type="InterPro" id="IPR013525">
    <property type="entry name" value="ABC2_TM"/>
</dbReference>
<evidence type="ECO:0000256" key="5">
    <source>
        <dbReference type="ARBA" id="ARBA00022519"/>
    </source>
</evidence>
<dbReference type="Proteomes" id="UP000293380">
    <property type="component" value="Unassembled WGS sequence"/>
</dbReference>
<feature type="transmembrane region" description="Helical" evidence="9">
    <location>
        <begin position="154"/>
        <end position="177"/>
    </location>
</feature>
<sequence length="271" mass="30975">MKGFVSTPYSITRLSEIISAKYLIWQLVKRDFTVRYKQTALGFIWAVINPLVSILLYFFVFGILVKLPTPEYQAPYAAVLMVGILLWNLFSGCMNSVSDSLINNMGIIKKIYFPRLILSLVSMTVSLIDFFISVIFFIPILYYMGIRFDVVTMLVYFPLCVMTTLLLAWGLGCFMAILKVKHKDFKHIVPLAMQMLFYASPIVYTQSIVPEQMKRWYEMNPLSGIISLGRYAFLNGGIKPSMGYYLSIAATITIVGTIYFLVNERKVVDLE</sequence>
<keyword evidence="6 9" id="KW-0812">Transmembrane</keyword>
<gene>
    <name evidence="11" type="ORF">EYY89_18180</name>
</gene>
<feature type="transmembrane region" description="Helical" evidence="9">
    <location>
        <begin position="242"/>
        <end position="262"/>
    </location>
</feature>
<dbReference type="EMBL" id="SITD01000064">
    <property type="protein sequence ID" value="TBM23035.1"/>
    <property type="molecule type" value="Genomic_DNA"/>
</dbReference>
<feature type="domain" description="ABC transmembrane type-2" evidence="10">
    <location>
        <begin position="41"/>
        <end position="263"/>
    </location>
</feature>
<reference evidence="11 12" key="1">
    <citation type="submission" date="2019-02" db="EMBL/GenBank/DDBJ databases">
        <title>Comparative genomic analysis of the Hafnia genus genomes.</title>
        <authorList>
            <person name="Zhiqiu Y."/>
            <person name="Chao Y."/>
            <person name="Yuhui D."/>
            <person name="Di H."/>
            <person name="Bin L."/>
        </authorList>
    </citation>
    <scope>NUCLEOTIDE SEQUENCE [LARGE SCALE GENOMIC DNA]</scope>
    <source>
        <strain evidence="11 12">PCM_1194</strain>
    </source>
</reference>
<evidence type="ECO:0000256" key="7">
    <source>
        <dbReference type="ARBA" id="ARBA00022989"/>
    </source>
</evidence>
<comment type="subcellular location">
    <subcellularLocation>
        <location evidence="1 9">Cell inner membrane</location>
        <topology evidence="1 9">Multi-pass membrane protein</topology>
    </subcellularLocation>
</comment>
<organism evidence="11 12">
    <name type="scientific">Hafnia paralvei</name>
    <dbReference type="NCBI Taxonomy" id="546367"/>
    <lineage>
        <taxon>Bacteria</taxon>
        <taxon>Pseudomonadati</taxon>
        <taxon>Pseudomonadota</taxon>
        <taxon>Gammaproteobacteria</taxon>
        <taxon>Enterobacterales</taxon>
        <taxon>Hafniaceae</taxon>
        <taxon>Hafnia</taxon>
    </lineage>
</organism>
<keyword evidence="7 9" id="KW-1133">Transmembrane helix</keyword>
<feature type="transmembrane region" description="Helical" evidence="9">
    <location>
        <begin position="76"/>
        <end position="95"/>
    </location>
</feature>
<dbReference type="GO" id="GO:0043190">
    <property type="term" value="C:ATP-binding cassette (ABC) transporter complex"/>
    <property type="evidence" value="ECO:0007669"/>
    <property type="project" value="InterPro"/>
</dbReference>
<dbReference type="GO" id="GO:0140359">
    <property type="term" value="F:ABC-type transporter activity"/>
    <property type="evidence" value="ECO:0007669"/>
    <property type="project" value="InterPro"/>
</dbReference>
<dbReference type="PIRSF" id="PIRSF006648">
    <property type="entry name" value="DrrB"/>
    <property type="match status" value="1"/>
</dbReference>
<evidence type="ECO:0000256" key="6">
    <source>
        <dbReference type="ARBA" id="ARBA00022692"/>
    </source>
</evidence>